<organism evidence="1 2">
    <name type="scientific">Bacillus gaemokensis</name>
    <dbReference type="NCBI Taxonomy" id="574375"/>
    <lineage>
        <taxon>Bacteria</taxon>
        <taxon>Bacillati</taxon>
        <taxon>Bacillota</taxon>
        <taxon>Bacilli</taxon>
        <taxon>Bacillales</taxon>
        <taxon>Bacillaceae</taxon>
        <taxon>Bacillus</taxon>
        <taxon>Bacillus cereus group</taxon>
    </lineage>
</organism>
<evidence type="ECO:0000313" key="2">
    <source>
        <dbReference type="Proteomes" id="UP000027778"/>
    </source>
</evidence>
<dbReference type="OrthoDB" id="2896613at2"/>
<dbReference type="eggNOG" id="ENOG5030DYG">
    <property type="taxonomic scope" value="Bacteria"/>
</dbReference>
<dbReference type="AlphaFoldDB" id="A0A073KAD0"/>
<reference evidence="1 2" key="1">
    <citation type="submission" date="2014-06" db="EMBL/GenBank/DDBJ databases">
        <title>Draft genome sequence of Bacillus gaemokensis JCM 15801 (MCCC 1A00707).</title>
        <authorList>
            <person name="Lai Q."/>
            <person name="Liu Y."/>
            <person name="Shao Z."/>
        </authorList>
    </citation>
    <scope>NUCLEOTIDE SEQUENCE [LARGE SCALE GENOMIC DNA]</scope>
    <source>
        <strain evidence="1 2">JCM 15801</strain>
    </source>
</reference>
<gene>
    <name evidence="1" type="ORF">BAGA_08420</name>
</gene>
<comment type="caution">
    <text evidence="1">The sequence shown here is derived from an EMBL/GenBank/DDBJ whole genome shotgun (WGS) entry which is preliminary data.</text>
</comment>
<dbReference type="RefSeq" id="WP_033675498.1">
    <property type="nucleotide sequence ID" value="NZ_JOTM01000015.1"/>
</dbReference>
<proteinExistence type="predicted"/>
<keyword evidence="2" id="KW-1185">Reference proteome</keyword>
<protein>
    <submittedName>
        <fullName evidence="1">Uncharacterized protein</fullName>
    </submittedName>
</protein>
<dbReference type="Proteomes" id="UP000027778">
    <property type="component" value="Unassembled WGS sequence"/>
</dbReference>
<name>A0A073KAD0_9BACI</name>
<accession>A0A073KAD0</accession>
<sequence length="59" mass="7167">MNKHIQFLKELQQELLTQENDYHYTSKAHTYAMMAWRPPKVERLLNILETFDWDAISTK</sequence>
<dbReference type="EMBL" id="JOTM01000015">
    <property type="protein sequence ID" value="KEK23505.1"/>
    <property type="molecule type" value="Genomic_DNA"/>
</dbReference>
<evidence type="ECO:0000313" key="1">
    <source>
        <dbReference type="EMBL" id="KEK23505.1"/>
    </source>
</evidence>